<dbReference type="GO" id="GO:0030246">
    <property type="term" value="F:carbohydrate binding"/>
    <property type="evidence" value="ECO:0007669"/>
    <property type="project" value="InterPro"/>
</dbReference>
<evidence type="ECO:0000313" key="5">
    <source>
        <dbReference type="EMBL" id="SET38741.1"/>
    </source>
</evidence>
<dbReference type="Gene3D" id="1.50.10.10">
    <property type="match status" value="1"/>
</dbReference>
<dbReference type="Pfam" id="PF17167">
    <property type="entry name" value="Glyco_hydro_94"/>
    <property type="match status" value="1"/>
</dbReference>
<evidence type="ECO:0000256" key="2">
    <source>
        <dbReference type="ARBA" id="ARBA00022679"/>
    </source>
</evidence>
<dbReference type="Pfam" id="PF06165">
    <property type="entry name" value="GH94_b-supersand"/>
    <property type="match status" value="1"/>
</dbReference>
<dbReference type="InterPro" id="IPR037018">
    <property type="entry name" value="GH65_N"/>
</dbReference>
<feature type="domain" description="Glycosyl hydrolase 94 supersandwich" evidence="3">
    <location>
        <begin position="77"/>
        <end position="288"/>
    </location>
</feature>
<reference evidence="5 6" key="1">
    <citation type="submission" date="2016-10" db="EMBL/GenBank/DDBJ databases">
        <authorList>
            <person name="de Groot N.N."/>
        </authorList>
    </citation>
    <scope>NUCLEOTIDE SEQUENCE [LARGE SCALE GENOMIC DNA]</scope>
    <source>
        <strain evidence="5 6">DSM 19706</strain>
    </source>
</reference>
<dbReference type="RefSeq" id="WP_093329230.1">
    <property type="nucleotide sequence ID" value="NZ_AP027363.1"/>
</dbReference>
<keyword evidence="2" id="KW-0808">Transferase</keyword>
<evidence type="ECO:0000256" key="1">
    <source>
        <dbReference type="ARBA" id="ARBA00022676"/>
    </source>
</evidence>
<dbReference type="Proteomes" id="UP000199308">
    <property type="component" value="Unassembled WGS sequence"/>
</dbReference>
<dbReference type="AlphaFoldDB" id="A0A1I0E140"/>
<dbReference type="InterPro" id="IPR011013">
    <property type="entry name" value="Gal_mutarotase_sf_dom"/>
</dbReference>
<dbReference type="GO" id="GO:0005975">
    <property type="term" value="P:carbohydrate metabolic process"/>
    <property type="evidence" value="ECO:0007669"/>
    <property type="project" value="InterPro"/>
</dbReference>
<dbReference type="PANTHER" id="PTHR37469">
    <property type="entry name" value="CELLOBIONIC ACID PHOSPHORYLASE-RELATED"/>
    <property type="match status" value="1"/>
</dbReference>
<feature type="domain" description="Glycosyl hydrolase 94 catalytic" evidence="4">
    <location>
        <begin position="306"/>
        <end position="697"/>
    </location>
</feature>
<dbReference type="InterPro" id="IPR010383">
    <property type="entry name" value="Glyco_hydrolase_94_b-supersand"/>
</dbReference>
<evidence type="ECO:0000259" key="4">
    <source>
        <dbReference type="Pfam" id="PF17167"/>
    </source>
</evidence>
<dbReference type="STRING" id="349064.SAMN05660429_01690"/>
<dbReference type="PANTHER" id="PTHR37469:SF2">
    <property type="entry name" value="CELLOBIONIC ACID PHOSPHORYLASE"/>
    <property type="match status" value="1"/>
</dbReference>
<organism evidence="5 6">
    <name type="scientific">Thalassotalea agarivorans</name>
    <name type="common">Thalassomonas agarivorans</name>
    <dbReference type="NCBI Taxonomy" id="349064"/>
    <lineage>
        <taxon>Bacteria</taxon>
        <taxon>Pseudomonadati</taxon>
        <taxon>Pseudomonadota</taxon>
        <taxon>Gammaproteobacteria</taxon>
        <taxon>Alteromonadales</taxon>
        <taxon>Colwelliaceae</taxon>
        <taxon>Thalassotalea</taxon>
    </lineage>
</organism>
<dbReference type="GO" id="GO:0016757">
    <property type="term" value="F:glycosyltransferase activity"/>
    <property type="evidence" value="ECO:0007669"/>
    <property type="project" value="UniProtKB-KW"/>
</dbReference>
<proteinExistence type="predicted"/>
<protein>
    <submittedName>
        <fullName evidence="5">Cellobionic acid phosphorylase</fullName>
    </submittedName>
</protein>
<accession>A0A1I0E140</accession>
<gene>
    <name evidence="5" type="ORF">SAMN05660429_01690</name>
</gene>
<dbReference type="EMBL" id="FOHK01000007">
    <property type="protein sequence ID" value="SET38741.1"/>
    <property type="molecule type" value="Genomic_DNA"/>
</dbReference>
<keyword evidence="1" id="KW-0328">Glycosyltransferase</keyword>
<dbReference type="Gene3D" id="2.70.98.40">
    <property type="entry name" value="Glycoside hydrolase, family 65, N-terminal domain"/>
    <property type="match status" value="1"/>
</dbReference>
<evidence type="ECO:0000259" key="3">
    <source>
        <dbReference type="Pfam" id="PF06165"/>
    </source>
</evidence>
<dbReference type="InterPro" id="IPR033432">
    <property type="entry name" value="GH94_catalytic"/>
</dbReference>
<dbReference type="InterPro" id="IPR052047">
    <property type="entry name" value="GH94_Enzymes"/>
</dbReference>
<sequence length="773" mass="87634">MKLFSLSQMDERITLHSPTTLPKASGFLWNSQMMINMNCRGYAVAQFMQPEPAKYSHGPAIEATTFMQPEHPYYAHHPGRFFYIKTDKHCFSLPYEPMRAPLDSFAFTAGHNEVTWQIQQSGLLFDLVLSLVDDDCIEHWQLNVKNTTSTNIELSLYPYFSVGYKSWMNQSADFEEATSSIVARAITPYQKVDDYFKNQALKDITFLSAETAPDFWSCNQASFEGEGGLHNPDGVNQPNLTNDKSAYQTPAAVMQYQISLQANEQKSFKFLFGAVKSDEEIAQKRQHFEASKPDKNGQCQQRLTMHSQHSAFDHFINYWLPHQVSYHGESNRLTTDPQTRNYLQDALGCSYLDSLKTRQAIITALSQQHISGAMPDGILLHKDATLKYINQVPHTDHCVWLPLTLAAYLDETNDVSILSHQIPYQDSDELDSVKDHLDKAMCHLLDATDERGLSLIAQGDWCDPMNMVGYKGKGVSAWLTFATAYALKTWQYCYEHYVLTPLPTFFKEIAYLNAAANNYFWHNQWFGRGITDEGRLFGTDKDAQGSMFLNPQSWAFLSGALDKSKFAQITDLIDQHLNTPFGVQMLAPAYTEMVEDVGRVTQKFPGVAENGSVYNHATAFYIYSLYQAGLADKAYAALNTMIPNLEDASIRGQLPNFIPNYYRGDYAGNPDTAGVSSQLFNTGTVAWVYRIVIEELCGLKGQKGDLLIQPKLPSHWQFLQVKRYFQGAHFEVNYQRKAVQEIEVFVDSQSINGNIITTISPQNTYKVDVWLPK</sequence>
<name>A0A1I0E140_THASX</name>
<dbReference type="InterPro" id="IPR012341">
    <property type="entry name" value="6hp_glycosidase-like_sf"/>
</dbReference>
<dbReference type="SUPFAM" id="SSF74650">
    <property type="entry name" value="Galactose mutarotase-like"/>
    <property type="match status" value="1"/>
</dbReference>
<keyword evidence="6" id="KW-1185">Reference proteome</keyword>
<dbReference type="Gene3D" id="2.60.420.10">
    <property type="entry name" value="Maltose phosphorylase, domain 3"/>
    <property type="match status" value="1"/>
</dbReference>
<evidence type="ECO:0000313" key="6">
    <source>
        <dbReference type="Proteomes" id="UP000199308"/>
    </source>
</evidence>
<dbReference type="InterPro" id="IPR008928">
    <property type="entry name" value="6-hairpin_glycosidase_sf"/>
</dbReference>
<dbReference type="SUPFAM" id="SSF48208">
    <property type="entry name" value="Six-hairpin glycosidases"/>
    <property type="match status" value="1"/>
</dbReference>
<dbReference type="OrthoDB" id="9769991at2"/>